<feature type="transmembrane region" description="Helical" evidence="1">
    <location>
        <begin position="48"/>
        <end position="66"/>
    </location>
</feature>
<gene>
    <name evidence="2" type="ORF">F7D62_02325</name>
</gene>
<organism evidence="2 3">
    <name type="scientific">Segatella copri</name>
    <dbReference type="NCBI Taxonomy" id="165179"/>
    <lineage>
        <taxon>Bacteria</taxon>
        <taxon>Pseudomonadati</taxon>
        <taxon>Bacteroidota</taxon>
        <taxon>Bacteroidia</taxon>
        <taxon>Bacteroidales</taxon>
        <taxon>Prevotellaceae</taxon>
        <taxon>Segatella</taxon>
    </lineage>
</organism>
<proteinExistence type="predicted"/>
<reference evidence="3" key="1">
    <citation type="submission" date="2019-09" db="EMBL/GenBank/DDBJ databases">
        <title>Distinct polysaccharide growth profiles of human intestinal Prevotella copri isolates.</title>
        <authorList>
            <person name="Fehlner-Peach H."/>
            <person name="Magnabosco C."/>
            <person name="Raghavan V."/>
            <person name="Scher J.U."/>
            <person name="Tett A."/>
            <person name="Cox L.M."/>
            <person name="Gottsegen C."/>
            <person name="Watters A."/>
            <person name="Wiltshire- Gordon J.D."/>
            <person name="Segata N."/>
            <person name="Bonneau R."/>
            <person name="Littman D.R."/>
        </authorList>
    </citation>
    <scope>NUCLEOTIDE SEQUENCE [LARGE SCALE GENOMIC DNA]</scope>
    <source>
        <strain evidence="3">iAK279</strain>
    </source>
</reference>
<feature type="transmembrane region" description="Helical" evidence="1">
    <location>
        <begin position="371"/>
        <end position="396"/>
    </location>
</feature>
<evidence type="ECO:0000256" key="1">
    <source>
        <dbReference type="SAM" id="Phobius"/>
    </source>
</evidence>
<keyword evidence="1" id="KW-0812">Transmembrane</keyword>
<protein>
    <recommendedName>
        <fullName evidence="4">Oligosaccharide repeat unit polymerase</fullName>
    </recommendedName>
</protein>
<dbReference type="AlphaFoldDB" id="A0AB35ZAX2"/>
<feature type="transmembrane region" description="Helical" evidence="1">
    <location>
        <begin position="136"/>
        <end position="158"/>
    </location>
</feature>
<dbReference type="RefSeq" id="WP_194256955.1">
    <property type="nucleotide sequence ID" value="NZ_VZBM01000041.1"/>
</dbReference>
<dbReference type="Proteomes" id="UP000390763">
    <property type="component" value="Unassembled WGS sequence"/>
</dbReference>
<evidence type="ECO:0008006" key="4">
    <source>
        <dbReference type="Google" id="ProtNLM"/>
    </source>
</evidence>
<accession>A0AB35ZAX2</accession>
<feature type="transmembrane region" description="Helical" evidence="1">
    <location>
        <begin position="170"/>
        <end position="188"/>
    </location>
</feature>
<dbReference type="EMBL" id="VZBT01000017">
    <property type="protein sequence ID" value="MQO02962.1"/>
    <property type="molecule type" value="Genomic_DNA"/>
</dbReference>
<name>A0AB35ZAX2_9BACT</name>
<evidence type="ECO:0000313" key="2">
    <source>
        <dbReference type="EMBL" id="MQO02962.1"/>
    </source>
</evidence>
<evidence type="ECO:0000313" key="3">
    <source>
        <dbReference type="Proteomes" id="UP000390763"/>
    </source>
</evidence>
<keyword evidence="1" id="KW-0472">Membrane</keyword>
<feature type="transmembrane region" description="Helical" evidence="1">
    <location>
        <begin position="194"/>
        <end position="211"/>
    </location>
</feature>
<keyword evidence="1" id="KW-1133">Transmembrane helix</keyword>
<feature type="transmembrane region" description="Helical" evidence="1">
    <location>
        <begin position="338"/>
        <end position="359"/>
    </location>
</feature>
<sequence length="423" mass="48597">MYFISSGIAPVILKVVFFCRYIMVPLLWGTAIRYSDIDVSNLDYNRAVLLMAYELIAVSLAIKIYLSLHKRNNTIIESSISLTKRGIIIFVVILLWGFFVLKSPILKMQLFNFAVATKEDLGLVGDMTLSDIYGKVSGVALIIFPIGLVFVYVNIIILIARIKRYPKLKLFFILIACILYISCVWSNGYSVSRWNLIIGVLFMVNVLYVVYPLKKKVINICGASLVTIVIVLGSVLKLMSFGKSDTSVKTVYEYYFNAEFFDEYFSGIVPVANGIKVYEAKYQERSPERIVVDCFGTFPYATKIFGVSDIQVTEKLYHNITKRTELIMPNISISLFQFGWVFSPIYSVVFCLLALWFDNKNSRSVDLYTKLFYIILTFWCSIFMAINVDIICYNLWPSVFGLWLVMLNNKIYQYCVKLIFNRL</sequence>
<feature type="transmembrane region" description="Helical" evidence="1">
    <location>
        <begin position="218"/>
        <end position="239"/>
    </location>
</feature>
<feature type="transmembrane region" description="Helical" evidence="1">
    <location>
        <begin position="87"/>
        <end position="105"/>
    </location>
</feature>
<feature type="transmembrane region" description="Helical" evidence="1">
    <location>
        <begin position="7"/>
        <end position="28"/>
    </location>
</feature>
<comment type="caution">
    <text evidence="2">The sequence shown here is derived from an EMBL/GenBank/DDBJ whole genome shotgun (WGS) entry which is preliminary data.</text>
</comment>